<comment type="caution">
    <text evidence="7">The sequence shown here is derived from an EMBL/GenBank/DDBJ whole genome shotgun (WGS) entry which is preliminary data.</text>
</comment>
<protein>
    <recommendedName>
        <fullName evidence="5">6-methylsalicylate decarboxylase</fullName>
        <ecNumber evidence="5">4.1.1.52</ecNumber>
    </recommendedName>
</protein>
<evidence type="ECO:0000256" key="5">
    <source>
        <dbReference type="ARBA" id="ARBA00038889"/>
    </source>
</evidence>
<evidence type="ECO:0000259" key="6">
    <source>
        <dbReference type="Pfam" id="PF04909"/>
    </source>
</evidence>
<evidence type="ECO:0000256" key="1">
    <source>
        <dbReference type="ARBA" id="ARBA00022723"/>
    </source>
</evidence>
<dbReference type="Pfam" id="PF04909">
    <property type="entry name" value="Amidohydro_2"/>
    <property type="match status" value="1"/>
</dbReference>
<sequence>MAEIIDFHTHFLPRLYAQALKKHIPGDPDGWPTPGWDEHLTLAFMKKNHIGYSILSLSSPHFNFGDKEETIAIARDANDTGERVTQDHPDQLGYFASLPLPYAQESVSEIDVALAHSALGFTVPTNSRGLYFGTPIFDPVYAKLNQEKAIVLMHPNRPAQGPMNVNIDMPIPLMGFFIDTTMTFMNLLRYHFFDRYPDIKLIVPHAGAFLSILADRDAAFVKQQYNSDMFAALRHVYFDVAGTVFPRQLPMLLTLADEQHLVFGSDIPYTPPLLASQMIKLFNEREYHDKMSRRVSRLQRFDGFFNHFKKLRPLPTVLKMSSNMLTGAEILSPEMAQDILVNNGKRLLELS</sequence>
<dbReference type="RefSeq" id="WP_003562707.1">
    <property type="nucleotide sequence ID" value="NC_014334.2"/>
</dbReference>
<dbReference type="GO" id="GO:0019748">
    <property type="term" value="P:secondary metabolic process"/>
    <property type="evidence" value="ECO:0007669"/>
    <property type="project" value="TreeGrafter"/>
</dbReference>
<dbReference type="SUPFAM" id="SSF51556">
    <property type="entry name" value="Metallo-dependent hydrolases"/>
    <property type="match status" value="1"/>
</dbReference>
<proteinExistence type="predicted"/>
<dbReference type="EMBL" id="JAUCBG010000008">
    <property type="protein sequence ID" value="MDM7454197.1"/>
    <property type="molecule type" value="Genomic_DNA"/>
</dbReference>
<dbReference type="AlphaFoldDB" id="A0A1S2AF75"/>
<accession>S4ZJZ3</accession>
<dbReference type="KEGG" id="lcl:LOCK919_0124"/>
<dbReference type="GO" id="GO:0016787">
    <property type="term" value="F:hydrolase activity"/>
    <property type="evidence" value="ECO:0007669"/>
    <property type="project" value="InterPro"/>
</dbReference>
<accession>A0A0E2LU12</accession>
<dbReference type="PANTHER" id="PTHR21240">
    <property type="entry name" value="2-AMINO-3-CARBOXYLMUCONATE-6-SEMIALDEHYDE DECARBOXYLASE"/>
    <property type="match status" value="1"/>
</dbReference>
<dbReference type="InterPro" id="IPR032465">
    <property type="entry name" value="ACMSD"/>
</dbReference>
<dbReference type="InterPro" id="IPR032466">
    <property type="entry name" value="Metal_Hydrolase"/>
</dbReference>
<dbReference type="PANTHER" id="PTHR21240:SF29">
    <property type="entry name" value="AMIDOHYDROLASE-RELATED DOMAIN-CONTAINING PROTEIN"/>
    <property type="match status" value="1"/>
</dbReference>
<name>A0A1S2AF75_LACPA</name>
<dbReference type="OrthoDB" id="9777673at2"/>
<evidence type="ECO:0000313" key="8">
    <source>
        <dbReference type="EMBL" id="MDM7454197.1"/>
    </source>
</evidence>
<dbReference type="GO" id="GO:0005829">
    <property type="term" value="C:cytosol"/>
    <property type="evidence" value="ECO:0007669"/>
    <property type="project" value="TreeGrafter"/>
</dbReference>
<dbReference type="EMBL" id="LGIY01000030">
    <property type="protein sequence ID" value="POE40020.1"/>
    <property type="molecule type" value="Genomic_DNA"/>
</dbReference>
<dbReference type="GO" id="GO:0047596">
    <property type="term" value="F:6-methylsalicylate decarboxylase activity"/>
    <property type="evidence" value="ECO:0007669"/>
    <property type="project" value="UniProtKB-EC"/>
</dbReference>
<organism evidence="7 11">
    <name type="scientific">Lacticaseibacillus paracasei</name>
    <name type="common">Lactobacillus paracasei</name>
    <dbReference type="NCBI Taxonomy" id="1597"/>
    <lineage>
        <taxon>Bacteria</taxon>
        <taxon>Bacillati</taxon>
        <taxon>Bacillota</taxon>
        <taxon>Bacilli</taxon>
        <taxon>Lactobacillales</taxon>
        <taxon>Lactobacillaceae</taxon>
        <taxon>Lacticaseibacillus</taxon>
    </lineage>
</organism>
<evidence type="ECO:0000313" key="7">
    <source>
        <dbReference type="EMBL" id="MDB1563613.1"/>
    </source>
</evidence>
<gene>
    <name evidence="9" type="ORF">ACX51_13505</name>
    <name evidence="7" type="ORF">PGA78_02295</name>
    <name evidence="8" type="ORF">QUF16_07530</name>
</gene>
<dbReference type="GeneID" id="57088862"/>
<dbReference type="Proteomes" id="UP001231451">
    <property type="component" value="Unassembled WGS sequence"/>
</dbReference>
<accession>A0A1S2AF75</accession>
<comment type="catalytic activity">
    <reaction evidence="4">
        <text>6-methylsalicylate + H(+) = 3-methylphenol + CO2</text>
        <dbReference type="Rhea" id="RHEA:23112"/>
        <dbReference type="ChEBI" id="CHEBI:15378"/>
        <dbReference type="ChEBI" id="CHEBI:16526"/>
        <dbReference type="ChEBI" id="CHEBI:17231"/>
        <dbReference type="ChEBI" id="CHEBI:36658"/>
        <dbReference type="EC" id="4.1.1.52"/>
    </reaction>
    <physiologicalReaction direction="left-to-right" evidence="4">
        <dbReference type="Rhea" id="RHEA:23113"/>
    </physiologicalReaction>
</comment>
<dbReference type="InterPro" id="IPR006680">
    <property type="entry name" value="Amidohydro-rel"/>
</dbReference>
<reference evidence="9 10" key="1">
    <citation type="journal article" date="2015" name="J. Am. Soc. Brew. Chem.">
        <title>Dissolved carbon dioxide selects for lactic acid bacteria able to grow in and spoil packaged beer.</title>
        <authorList>
            <person name="Bergsveinson J."/>
            <person name="Redekop A."/>
            <person name="Zoerb S."/>
            <person name="Ziola B."/>
        </authorList>
    </citation>
    <scope>NUCLEOTIDE SEQUENCE [LARGE SCALE GENOMIC DNA]</scope>
    <source>
        <strain evidence="9 10">CCC B1205</strain>
    </source>
</reference>
<evidence type="ECO:0000313" key="10">
    <source>
        <dbReference type="Proteomes" id="UP000237433"/>
    </source>
</evidence>
<evidence type="ECO:0000256" key="3">
    <source>
        <dbReference type="ARBA" id="ARBA00023239"/>
    </source>
</evidence>
<reference evidence="7 11" key="2">
    <citation type="submission" date="2023-01" db="EMBL/GenBank/DDBJ databases">
        <title>Complete genome sequence of Lacticaseibacillus paracasei SRCM217440 isolated from Makgeolli.</title>
        <authorList>
            <person name="Yang H.-G."/>
            <person name="Jeong S.-J."/>
            <person name="Ha G.-S."/>
            <person name="Yang H.-J."/>
            <person name="Jeong D.-Y."/>
        </authorList>
    </citation>
    <scope>NUCLEOTIDE SEQUENCE [LARGE SCALE GENOMIC DNA]</scope>
    <source>
        <strain evidence="7 11">SRCM217440</strain>
    </source>
</reference>
<dbReference type="EMBL" id="JAQLSF010000001">
    <property type="protein sequence ID" value="MDB1563613.1"/>
    <property type="molecule type" value="Genomic_DNA"/>
</dbReference>
<dbReference type="Gene3D" id="3.20.20.140">
    <property type="entry name" value="Metal-dependent hydrolases"/>
    <property type="match status" value="1"/>
</dbReference>
<keyword evidence="2" id="KW-0862">Zinc</keyword>
<dbReference type="Proteomes" id="UP000237433">
    <property type="component" value="Unassembled WGS sequence"/>
</dbReference>
<dbReference type="Proteomes" id="UP001212327">
    <property type="component" value="Unassembled WGS sequence"/>
</dbReference>
<evidence type="ECO:0000256" key="2">
    <source>
        <dbReference type="ARBA" id="ARBA00022833"/>
    </source>
</evidence>
<evidence type="ECO:0000313" key="11">
    <source>
        <dbReference type="Proteomes" id="UP001212327"/>
    </source>
</evidence>
<evidence type="ECO:0000256" key="4">
    <source>
        <dbReference type="ARBA" id="ARBA00036832"/>
    </source>
</evidence>
<keyword evidence="1" id="KW-0479">Metal-binding</keyword>
<evidence type="ECO:0000313" key="9">
    <source>
        <dbReference type="EMBL" id="POE40020.1"/>
    </source>
</evidence>
<feature type="domain" description="Amidohydrolase-related" evidence="6">
    <location>
        <begin position="5"/>
        <end position="348"/>
    </location>
</feature>
<dbReference type="GO" id="GO:0046872">
    <property type="term" value="F:metal ion binding"/>
    <property type="evidence" value="ECO:0007669"/>
    <property type="project" value="UniProtKB-KW"/>
</dbReference>
<keyword evidence="3" id="KW-0456">Lyase</keyword>
<dbReference type="KEGG" id="lcz:LCAZH_0129"/>
<dbReference type="EC" id="4.1.1.52" evidence="5"/>
<reference evidence="8" key="3">
    <citation type="submission" date="2023-06" db="EMBL/GenBank/DDBJ databases">
        <title>Draft Genome Sequences of lactic acid bacteria strains isolated from fermented milk products.</title>
        <authorList>
            <person name="Elcheninov A.G."/>
            <person name="Klyukina A."/>
            <person name="Zayulina K.S."/>
            <person name="Gavirova L.A."/>
            <person name="Shcherbakova P.A."/>
            <person name="Shestakov A.I."/>
            <person name="Kublanov I.V."/>
            <person name="Kochetkova T.V."/>
        </authorList>
    </citation>
    <scope>NUCLEOTIDE SEQUENCE</scope>
    <source>
        <strain evidence="8">TOM.1374</strain>
    </source>
</reference>